<accession>A0A4Y8VQ91</accession>
<sequence length="390" mass="41858">MATSLTIVRQNGNVAKSLDGQDHVSGFIAYLLQGDIPAAFANGQVQAISTIDKAEELGITADSDKWSVKMLHYQLEEIFRINDGISLFVGLFSKPEQMTFAEVATVQNYAEGAIRQMAIWNGDTEVTADNITKLEAAADALDKQNAPLSVLYAPKVKDYKSLPTNLAASSERVSVVIAQAGSGTGAKLYADKGNGTKASVSAIGVALGTLSKAAVHECIAWVKNFPSGISVPALGDGKLIRNIDKAELEKLDKARYLFLNTVVGVAGSYWNDSHTMDSATSDYAAIESVRTMDKAVRGIRTYLTPELGGNVYIDPDTGKLQSYTVSHLETTANIPLEEMEKAGELSGYKAEIDPEQDVLSTSTIEVVIKNVPVGVVRKFKVKIGFVKSLE</sequence>
<evidence type="ECO:0000313" key="1">
    <source>
        <dbReference type="EMBL" id="TFH82461.1"/>
    </source>
</evidence>
<dbReference type="GeneID" id="302994969"/>
<dbReference type="Proteomes" id="UP000297872">
    <property type="component" value="Unassembled WGS sequence"/>
</dbReference>
<dbReference type="RefSeq" id="WP_134843227.1">
    <property type="nucleotide sequence ID" value="NZ_SGVY01000013.1"/>
</dbReference>
<reference evidence="1 2" key="1">
    <citation type="submission" date="2019-02" db="EMBL/GenBank/DDBJ databases">
        <title>Draft Genome Sequence of the Prevotella sp. BCRC 81118, Isolated from Human Feces.</title>
        <authorList>
            <person name="Huang C.-H."/>
        </authorList>
    </citation>
    <scope>NUCLEOTIDE SEQUENCE [LARGE SCALE GENOMIC DNA]</scope>
    <source>
        <strain evidence="1 2">BCRC 81118</strain>
    </source>
</reference>
<protein>
    <submittedName>
        <fullName evidence="1">DUF2586 family protein</fullName>
    </submittedName>
</protein>
<dbReference type="Pfam" id="PF10758">
    <property type="entry name" value="DUF2586"/>
    <property type="match status" value="1"/>
</dbReference>
<name>A0A4Y8VQ91_9BACT</name>
<organism evidence="1 2">
    <name type="scientific">Segatella hominis</name>
    <dbReference type="NCBI Taxonomy" id="2518605"/>
    <lineage>
        <taxon>Bacteria</taxon>
        <taxon>Pseudomonadati</taxon>
        <taxon>Bacteroidota</taxon>
        <taxon>Bacteroidia</taxon>
        <taxon>Bacteroidales</taxon>
        <taxon>Prevotellaceae</taxon>
        <taxon>Segatella</taxon>
    </lineage>
</organism>
<keyword evidence="2" id="KW-1185">Reference proteome</keyword>
<dbReference type="EMBL" id="SGVY01000013">
    <property type="protein sequence ID" value="TFH82461.1"/>
    <property type="molecule type" value="Genomic_DNA"/>
</dbReference>
<proteinExistence type="predicted"/>
<evidence type="ECO:0000313" key="2">
    <source>
        <dbReference type="Proteomes" id="UP000297872"/>
    </source>
</evidence>
<dbReference type="InterPro" id="IPR019694">
    <property type="entry name" value="Phage_HP1_Orf23"/>
</dbReference>
<dbReference type="AlphaFoldDB" id="A0A4Y8VQ91"/>
<gene>
    <name evidence="1" type="ORF">EXN75_06650</name>
</gene>
<dbReference type="OrthoDB" id="1041499at2"/>
<comment type="caution">
    <text evidence="1">The sequence shown here is derived from an EMBL/GenBank/DDBJ whole genome shotgun (WGS) entry which is preliminary data.</text>
</comment>